<comment type="caution">
    <text evidence="1">The sequence shown here is derived from an EMBL/GenBank/DDBJ whole genome shotgun (WGS) entry which is preliminary data.</text>
</comment>
<keyword evidence="2" id="KW-1185">Reference proteome</keyword>
<dbReference type="EMBL" id="CAUYUJ010019657">
    <property type="protein sequence ID" value="CAK0892729.1"/>
    <property type="molecule type" value="Genomic_DNA"/>
</dbReference>
<proteinExistence type="predicted"/>
<evidence type="ECO:0000313" key="2">
    <source>
        <dbReference type="Proteomes" id="UP001189429"/>
    </source>
</evidence>
<dbReference type="Proteomes" id="UP001189429">
    <property type="component" value="Unassembled WGS sequence"/>
</dbReference>
<name>A0ABN9X4L6_9DINO</name>
<gene>
    <name evidence="1" type="ORF">PCOR1329_LOCUS72310</name>
</gene>
<reference evidence="1" key="1">
    <citation type="submission" date="2023-10" db="EMBL/GenBank/DDBJ databases">
        <authorList>
            <person name="Chen Y."/>
            <person name="Shah S."/>
            <person name="Dougan E. K."/>
            <person name="Thang M."/>
            <person name="Chan C."/>
        </authorList>
    </citation>
    <scope>NUCLEOTIDE SEQUENCE [LARGE SCALE GENOMIC DNA]</scope>
</reference>
<evidence type="ECO:0000313" key="1">
    <source>
        <dbReference type="EMBL" id="CAK0892729.1"/>
    </source>
</evidence>
<feature type="non-terminal residue" evidence="1">
    <location>
        <position position="66"/>
    </location>
</feature>
<organism evidence="1 2">
    <name type="scientific">Prorocentrum cordatum</name>
    <dbReference type="NCBI Taxonomy" id="2364126"/>
    <lineage>
        <taxon>Eukaryota</taxon>
        <taxon>Sar</taxon>
        <taxon>Alveolata</taxon>
        <taxon>Dinophyceae</taxon>
        <taxon>Prorocentrales</taxon>
        <taxon>Prorocentraceae</taxon>
        <taxon>Prorocentrum</taxon>
    </lineage>
</organism>
<sequence>MANDAGVPAQYRPMREVLNVEGLRTMLDIFNNCIHFLGPGDAAIQLPPGTRTCNLENSESGHLMLP</sequence>
<accession>A0ABN9X4L6</accession>
<protein>
    <submittedName>
        <fullName evidence="1">Uncharacterized protein</fullName>
    </submittedName>
</protein>